<dbReference type="SMART" id="SM00285">
    <property type="entry name" value="PBD"/>
    <property type="match status" value="2"/>
</dbReference>
<evidence type="ECO:0000259" key="8">
    <source>
        <dbReference type="PROSITE" id="PS50108"/>
    </source>
</evidence>
<dbReference type="PROSITE" id="PS50011">
    <property type="entry name" value="PROTEIN_KINASE_DOM"/>
    <property type="match status" value="1"/>
</dbReference>
<feature type="region of interest" description="Disordered" evidence="6">
    <location>
        <begin position="1"/>
        <end position="23"/>
    </location>
</feature>
<evidence type="ECO:0000256" key="2">
    <source>
        <dbReference type="ARBA" id="ARBA00022741"/>
    </source>
</evidence>
<dbReference type="Proteomes" id="UP001479436">
    <property type="component" value="Unassembled WGS sequence"/>
</dbReference>
<dbReference type="SMART" id="SM00219">
    <property type="entry name" value="TyrKc"/>
    <property type="match status" value="1"/>
</dbReference>
<dbReference type="InterPro" id="IPR011009">
    <property type="entry name" value="Kinase-like_dom_sf"/>
</dbReference>
<keyword evidence="10" id="KW-1185">Reference proteome</keyword>
<keyword evidence="2" id="KW-0547">Nucleotide-binding</keyword>
<dbReference type="PANTHER" id="PTHR45832">
    <property type="entry name" value="SERINE/THREONINE-PROTEIN KINASE SAMKA-RELATED-RELATED"/>
    <property type="match status" value="1"/>
</dbReference>
<gene>
    <name evidence="9" type="ORF">K7432_009742</name>
</gene>
<sequence length="556" mass="61932">MLNRTGSSSGDRGDGPSLSRHFSRSKNQLNKARKALFPTGVIQTIGRPTDIEHGVHMEFNPESGKFMGVPDVWHKTIPSDDLLNTKYIHPSLVPPLPQHLLQQNHHQQNSVNKTPIELGLISHPFNVKHKLHIDANNQGEGLPTEWVILLNESGITEDDVQAHPGAVEKIMEAHREQSYLKRGTFLPMDDECSSPELPSQSFKSLRQSIKSQTSGGRWKSQHNLSPKSSTPVFVGSRIEASEADAAAAQLVNTYDLAELVNLGDPSQIYVDLQKFAEGESGDMFVAQKGTTGKMVAIKIIPEEMTNKLSSIRNEILMMKMSSHPNVVEYYGCYAQSGSLWIVMEYMDVGSIADIISCYPDIRLSETHIAVICRDVLAGLAHLHQLDRAHRDIRSDNILINSEGVIKIADFGHSTQFDEAHPTRKSVIGTPYWMAPEVVKGLAYTTKVDIWSLGIVAIEMAQGAPPYIEYPPLRALFLIATHGSPQFKEEAEWSDSFKDFLKQCTHLNPDQRPTAIELLQHPFIQQTCPSSELLKLVEQARELLAEDEEDTGEPDSR</sequence>
<evidence type="ECO:0000256" key="1">
    <source>
        <dbReference type="ARBA" id="ARBA00008874"/>
    </source>
</evidence>
<protein>
    <recommendedName>
        <fullName evidence="11">Non-specific serine/threonine protein kinase</fullName>
    </recommendedName>
</protein>
<dbReference type="Pfam" id="PF00786">
    <property type="entry name" value="PBD"/>
    <property type="match status" value="2"/>
</dbReference>
<comment type="catalytic activity">
    <reaction evidence="5">
        <text>L-seryl-[protein] + ATP = O-phospho-L-seryl-[protein] + ADP + H(+)</text>
        <dbReference type="Rhea" id="RHEA:17989"/>
        <dbReference type="Rhea" id="RHEA-COMP:9863"/>
        <dbReference type="Rhea" id="RHEA-COMP:11604"/>
        <dbReference type="ChEBI" id="CHEBI:15378"/>
        <dbReference type="ChEBI" id="CHEBI:29999"/>
        <dbReference type="ChEBI" id="CHEBI:30616"/>
        <dbReference type="ChEBI" id="CHEBI:83421"/>
        <dbReference type="ChEBI" id="CHEBI:456216"/>
        <dbReference type="EC" id="2.7.11.1"/>
    </reaction>
</comment>
<dbReference type="InterPro" id="IPR051931">
    <property type="entry name" value="PAK3-like"/>
</dbReference>
<dbReference type="EMBL" id="JASJQH010007498">
    <property type="protein sequence ID" value="KAK9708256.1"/>
    <property type="molecule type" value="Genomic_DNA"/>
</dbReference>
<dbReference type="SUPFAM" id="SSF56112">
    <property type="entry name" value="Protein kinase-like (PK-like)"/>
    <property type="match status" value="1"/>
</dbReference>
<dbReference type="PROSITE" id="PS50108">
    <property type="entry name" value="CRIB"/>
    <property type="match status" value="1"/>
</dbReference>
<accession>A0ABR2VWN1</accession>
<name>A0ABR2VWN1_9FUNG</name>
<feature type="compositionally biased region" description="Low complexity" evidence="6">
    <location>
        <begin position="1"/>
        <end position="20"/>
    </location>
</feature>
<evidence type="ECO:0000313" key="9">
    <source>
        <dbReference type="EMBL" id="KAK9708256.1"/>
    </source>
</evidence>
<dbReference type="Gene3D" id="1.10.510.10">
    <property type="entry name" value="Transferase(Phosphotransferase) domain 1"/>
    <property type="match status" value="1"/>
</dbReference>
<evidence type="ECO:0008006" key="11">
    <source>
        <dbReference type="Google" id="ProtNLM"/>
    </source>
</evidence>
<reference evidence="9 10" key="1">
    <citation type="submission" date="2023-04" db="EMBL/GenBank/DDBJ databases">
        <title>Genome of Basidiobolus ranarum AG-B5.</title>
        <authorList>
            <person name="Stajich J.E."/>
            <person name="Carter-House D."/>
            <person name="Gryganskyi A."/>
        </authorList>
    </citation>
    <scope>NUCLEOTIDE SEQUENCE [LARGE SCALE GENOMIC DNA]</scope>
    <source>
        <strain evidence="9 10">AG-B5</strain>
    </source>
</reference>
<dbReference type="Gene3D" id="3.90.810.10">
    <property type="entry name" value="CRIB domain"/>
    <property type="match status" value="2"/>
</dbReference>
<evidence type="ECO:0000313" key="10">
    <source>
        <dbReference type="Proteomes" id="UP001479436"/>
    </source>
</evidence>
<dbReference type="Pfam" id="PF00069">
    <property type="entry name" value="Pkinase"/>
    <property type="match status" value="1"/>
</dbReference>
<dbReference type="InterPro" id="IPR000719">
    <property type="entry name" value="Prot_kinase_dom"/>
</dbReference>
<feature type="region of interest" description="Disordered" evidence="6">
    <location>
        <begin position="210"/>
        <end position="230"/>
    </location>
</feature>
<evidence type="ECO:0000256" key="4">
    <source>
        <dbReference type="ARBA" id="ARBA00047899"/>
    </source>
</evidence>
<evidence type="ECO:0000256" key="5">
    <source>
        <dbReference type="ARBA" id="ARBA00048679"/>
    </source>
</evidence>
<evidence type="ECO:0000256" key="3">
    <source>
        <dbReference type="ARBA" id="ARBA00022840"/>
    </source>
</evidence>
<dbReference type="InterPro" id="IPR036936">
    <property type="entry name" value="CRIB_dom_sf"/>
</dbReference>
<dbReference type="CDD" id="cd06614">
    <property type="entry name" value="STKc_PAK"/>
    <property type="match status" value="1"/>
</dbReference>
<comment type="similarity">
    <text evidence="1">Belongs to the protein kinase superfamily. STE Ser/Thr protein kinase family. STE20 subfamily.</text>
</comment>
<comment type="caution">
    <text evidence="9">The sequence shown here is derived from an EMBL/GenBank/DDBJ whole genome shotgun (WGS) entry which is preliminary data.</text>
</comment>
<keyword evidence="3" id="KW-0067">ATP-binding</keyword>
<organism evidence="9 10">
    <name type="scientific">Basidiobolus ranarum</name>
    <dbReference type="NCBI Taxonomy" id="34480"/>
    <lineage>
        <taxon>Eukaryota</taxon>
        <taxon>Fungi</taxon>
        <taxon>Fungi incertae sedis</taxon>
        <taxon>Zoopagomycota</taxon>
        <taxon>Entomophthoromycotina</taxon>
        <taxon>Basidiobolomycetes</taxon>
        <taxon>Basidiobolales</taxon>
        <taxon>Basidiobolaceae</taxon>
        <taxon>Basidiobolus</taxon>
    </lineage>
</organism>
<dbReference type="InterPro" id="IPR000095">
    <property type="entry name" value="CRIB_dom"/>
</dbReference>
<feature type="domain" description="Protein kinase" evidence="7">
    <location>
        <begin position="269"/>
        <end position="523"/>
    </location>
</feature>
<dbReference type="PANTHER" id="PTHR45832:SF22">
    <property type="entry name" value="SERINE_THREONINE-PROTEIN KINASE SAMKA-RELATED"/>
    <property type="match status" value="1"/>
</dbReference>
<proteinExistence type="inferred from homology"/>
<evidence type="ECO:0000256" key="6">
    <source>
        <dbReference type="SAM" id="MobiDB-lite"/>
    </source>
</evidence>
<evidence type="ECO:0000259" key="7">
    <source>
        <dbReference type="PROSITE" id="PS50011"/>
    </source>
</evidence>
<dbReference type="InterPro" id="IPR020635">
    <property type="entry name" value="Tyr_kinase_cat_dom"/>
</dbReference>
<feature type="domain" description="CRIB" evidence="8">
    <location>
        <begin position="121"/>
        <end position="134"/>
    </location>
</feature>
<comment type="catalytic activity">
    <reaction evidence="4">
        <text>L-threonyl-[protein] + ATP = O-phospho-L-threonyl-[protein] + ADP + H(+)</text>
        <dbReference type="Rhea" id="RHEA:46608"/>
        <dbReference type="Rhea" id="RHEA-COMP:11060"/>
        <dbReference type="Rhea" id="RHEA-COMP:11605"/>
        <dbReference type="ChEBI" id="CHEBI:15378"/>
        <dbReference type="ChEBI" id="CHEBI:30013"/>
        <dbReference type="ChEBI" id="CHEBI:30616"/>
        <dbReference type="ChEBI" id="CHEBI:61977"/>
        <dbReference type="ChEBI" id="CHEBI:456216"/>
        <dbReference type="EC" id="2.7.11.1"/>
    </reaction>
</comment>